<keyword evidence="2" id="KW-0732">Signal</keyword>
<dbReference type="Proteomes" id="UP000256328">
    <property type="component" value="Unassembled WGS sequence"/>
</dbReference>
<feature type="region of interest" description="Disordered" evidence="1">
    <location>
        <begin position="311"/>
        <end position="343"/>
    </location>
</feature>
<proteinExistence type="predicted"/>
<gene>
    <name evidence="3" type="ORF">BP5796_08961</name>
</gene>
<evidence type="ECO:0000256" key="1">
    <source>
        <dbReference type="SAM" id="MobiDB-lite"/>
    </source>
</evidence>
<evidence type="ECO:0000256" key="2">
    <source>
        <dbReference type="SAM" id="SignalP"/>
    </source>
</evidence>
<name>A0A3D8R3B4_9HELO</name>
<feature type="compositionally biased region" description="Basic residues" evidence="1">
    <location>
        <begin position="326"/>
        <end position="343"/>
    </location>
</feature>
<feature type="signal peptide" evidence="2">
    <location>
        <begin position="1"/>
        <end position="20"/>
    </location>
</feature>
<accession>A0A3D8R3B4</accession>
<protein>
    <submittedName>
        <fullName evidence="3">Uncharacterized protein</fullName>
    </submittedName>
</protein>
<dbReference type="OrthoDB" id="5086500at2759"/>
<comment type="caution">
    <text evidence="3">The sequence shown here is derived from an EMBL/GenBank/DDBJ whole genome shotgun (WGS) entry which is preliminary data.</text>
</comment>
<organism evidence="3 4">
    <name type="scientific">Coleophoma crateriformis</name>
    <dbReference type="NCBI Taxonomy" id="565419"/>
    <lineage>
        <taxon>Eukaryota</taxon>
        <taxon>Fungi</taxon>
        <taxon>Dikarya</taxon>
        <taxon>Ascomycota</taxon>
        <taxon>Pezizomycotina</taxon>
        <taxon>Leotiomycetes</taxon>
        <taxon>Helotiales</taxon>
        <taxon>Dermateaceae</taxon>
        <taxon>Coleophoma</taxon>
    </lineage>
</organism>
<keyword evidence="4" id="KW-1185">Reference proteome</keyword>
<evidence type="ECO:0000313" key="3">
    <source>
        <dbReference type="EMBL" id="RDW68304.1"/>
    </source>
</evidence>
<reference evidence="3 4" key="1">
    <citation type="journal article" date="2018" name="IMA Fungus">
        <title>IMA Genome-F 9: Draft genome sequence of Annulohypoxylon stygium, Aspergillus mulundensis, Berkeleyomyces basicola (syn. Thielaviopsis basicola), Ceratocystis smalleyi, two Cercospora beticola strains, Coleophoma cylindrospora, Fusarium fracticaudum, Phialophora cf. hyalina, and Morchella septimelata.</title>
        <authorList>
            <person name="Wingfield B.D."/>
            <person name="Bills G.F."/>
            <person name="Dong Y."/>
            <person name="Huang W."/>
            <person name="Nel W.J."/>
            <person name="Swalarsk-Parry B.S."/>
            <person name="Vaghefi N."/>
            <person name="Wilken P.M."/>
            <person name="An Z."/>
            <person name="de Beer Z.W."/>
            <person name="De Vos L."/>
            <person name="Chen L."/>
            <person name="Duong T.A."/>
            <person name="Gao Y."/>
            <person name="Hammerbacher A."/>
            <person name="Kikkert J.R."/>
            <person name="Li Y."/>
            <person name="Li H."/>
            <person name="Li K."/>
            <person name="Li Q."/>
            <person name="Liu X."/>
            <person name="Ma X."/>
            <person name="Naidoo K."/>
            <person name="Pethybridge S.J."/>
            <person name="Sun J."/>
            <person name="Steenkamp E.T."/>
            <person name="van der Nest M.A."/>
            <person name="van Wyk S."/>
            <person name="Wingfield M.J."/>
            <person name="Xiong C."/>
            <person name="Yue Q."/>
            <person name="Zhang X."/>
        </authorList>
    </citation>
    <scope>NUCLEOTIDE SEQUENCE [LARGE SCALE GENOMIC DNA]</scope>
    <source>
        <strain evidence="3 4">BP5796</strain>
    </source>
</reference>
<dbReference type="EMBL" id="PDLN01000013">
    <property type="protein sequence ID" value="RDW68304.1"/>
    <property type="molecule type" value="Genomic_DNA"/>
</dbReference>
<feature type="chain" id="PRO_5017563981" evidence="2">
    <location>
        <begin position="21"/>
        <end position="343"/>
    </location>
</feature>
<evidence type="ECO:0000313" key="4">
    <source>
        <dbReference type="Proteomes" id="UP000256328"/>
    </source>
</evidence>
<feature type="compositionally biased region" description="Low complexity" evidence="1">
    <location>
        <begin position="311"/>
        <end position="325"/>
    </location>
</feature>
<dbReference type="AlphaFoldDB" id="A0A3D8R3B4"/>
<sequence length="343" mass="34632">MHFQSTTLAAVLASASAATAANLGKRDSWGQAFSLGPAKQQIISTTTTIYPGEPIPNQGGYLFAYLGISNGTGDLIQSIVGSYPDGASECSGDPSTSWCISSEVYGLASNGYPNQWVGDQTTAETDYADGIIFNYTLTDASTYTWTQSMTNAKTGVLLSSYTKNSGPMLGWGTALECDDYNGVACSGTIASQTFSNSTITLAAADPSFTDTMGAGADVTHTDMVTTDGGLTWTIAEIVIPAMQSGSSSTSSAAASSTVATVAASSAASQTTVAKVAPISFVTSVSKSAAASSFAAPTAVAGFNGTGIFPTGSGSGAASPSGTGSAQRHHQHGHHGHQGHGTKF</sequence>